<reference evidence="7 8" key="1">
    <citation type="submission" date="2010-10" db="EMBL/GenBank/DDBJ databases">
        <title>Complete sequence of Frankia sp. EuI1c.</title>
        <authorList>
            <consortium name="US DOE Joint Genome Institute"/>
            <person name="Lucas S."/>
            <person name="Copeland A."/>
            <person name="Lapidus A."/>
            <person name="Cheng J.-F."/>
            <person name="Bruce D."/>
            <person name="Goodwin L."/>
            <person name="Pitluck S."/>
            <person name="Chertkov O."/>
            <person name="Detter J.C."/>
            <person name="Han C."/>
            <person name="Tapia R."/>
            <person name="Land M."/>
            <person name="Hauser L."/>
            <person name="Jeffries C."/>
            <person name="Kyrpides N."/>
            <person name="Ivanova N."/>
            <person name="Mikhailova N."/>
            <person name="Beauchemin N."/>
            <person name="Sen A."/>
            <person name="Sur S.A."/>
            <person name="Gtari M."/>
            <person name="Wall L."/>
            <person name="Tisa L."/>
            <person name="Woyke T."/>
        </authorList>
    </citation>
    <scope>NUCLEOTIDE SEQUENCE [LARGE SCALE GENOMIC DNA]</scope>
    <source>
        <strain evidence="8">DSM 45817 / CECT 9037 / EuI1c</strain>
    </source>
</reference>
<dbReference type="PROSITE" id="PS51755">
    <property type="entry name" value="OMPR_PHOB"/>
    <property type="match status" value="1"/>
</dbReference>
<dbReference type="InParanoid" id="E3J3Q3"/>
<evidence type="ECO:0000313" key="7">
    <source>
        <dbReference type="EMBL" id="ADP79390.1"/>
    </source>
</evidence>
<keyword evidence="4" id="KW-0804">Transcription</keyword>
<dbReference type="InterPro" id="IPR016032">
    <property type="entry name" value="Sig_transdc_resp-reg_C-effctor"/>
</dbReference>
<evidence type="ECO:0000256" key="5">
    <source>
        <dbReference type="PROSITE-ProRule" id="PRU01091"/>
    </source>
</evidence>
<dbReference type="GO" id="GO:0003677">
    <property type="term" value="F:DNA binding"/>
    <property type="evidence" value="ECO:0007669"/>
    <property type="project" value="UniProtKB-UniRule"/>
</dbReference>
<dbReference type="KEGG" id="fri:FraEuI1c_1323"/>
<dbReference type="eggNOG" id="COG3629">
    <property type="taxonomic scope" value="Bacteria"/>
</dbReference>
<protein>
    <submittedName>
        <fullName evidence="7">Transcriptional regulator, SARP family</fullName>
    </submittedName>
</protein>
<evidence type="ECO:0000313" key="8">
    <source>
        <dbReference type="Proteomes" id="UP000002484"/>
    </source>
</evidence>
<keyword evidence="3 5" id="KW-0238">DNA-binding</keyword>
<evidence type="ECO:0000259" key="6">
    <source>
        <dbReference type="PROSITE" id="PS51755"/>
    </source>
</evidence>
<accession>E3J3Q3</accession>
<dbReference type="HOGENOM" id="CLU_004665_0_1_11"/>
<dbReference type="Pfam" id="PF03704">
    <property type="entry name" value="BTAD"/>
    <property type="match status" value="1"/>
</dbReference>
<dbReference type="EMBL" id="CP002299">
    <property type="protein sequence ID" value="ADP79390.1"/>
    <property type="molecule type" value="Genomic_DNA"/>
</dbReference>
<evidence type="ECO:0000256" key="2">
    <source>
        <dbReference type="ARBA" id="ARBA00023015"/>
    </source>
</evidence>
<organism evidence="7 8">
    <name type="scientific">Pseudofrankia inefficax (strain DSM 45817 / CECT 9037 / DDB 130130 / EuI1c)</name>
    <name type="common">Frankia inefficax</name>
    <dbReference type="NCBI Taxonomy" id="298654"/>
    <lineage>
        <taxon>Bacteria</taxon>
        <taxon>Bacillati</taxon>
        <taxon>Actinomycetota</taxon>
        <taxon>Actinomycetes</taxon>
        <taxon>Frankiales</taxon>
        <taxon>Frankiaceae</taxon>
        <taxon>Pseudofrankia</taxon>
    </lineage>
</organism>
<evidence type="ECO:0000256" key="1">
    <source>
        <dbReference type="ARBA" id="ARBA00005820"/>
    </source>
</evidence>
<dbReference type="InterPro" id="IPR001867">
    <property type="entry name" value="OmpR/PhoB-type_DNA-bd"/>
</dbReference>
<dbReference type="SMART" id="SM01043">
    <property type="entry name" value="BTAD"/>
    <property type="match status" value="1"/>
</dbReference>
<evidence type="ECO:0000256" key="4">
    <source>
        <dbReference type="ARBA" id="ARBA00023163"/>
    </source>
</evidence>
<feature type="DNA-binding region" description="OmpR/PhoB-type" evidence="5">
    <location>
        <begin position="64"/>
        <end position="169"/>
    </location>
</feature>
<dbReference type="InterPro" id="IPR051677">
    <property type="entry name" value="AfsR-DnrI-RedD_regulator"/>
</dbReference>
<dbReference type="PANTHER" id="PTHR35807:SF1">
    <property type="entry name" value="TRANSCRIPTIONAL REGULATOR REDD"/>
    <property type="match status" value="1"/>
</dbReference>
<proteinExistence type="inferred from homology"/>
<dbReference type="Gene3D" id="1.25.40.10">
    <property type="entry name" value="Tetratricopeptide repeat domain"/>
    <property type="match status" value="1"/>
</dbReference>
<keyword evidence="8" id="KW-1185">Reference proteome</keyword>
<dbReference type="STRING" id="298654.FraEuI1c_1323"/>
<dbReference type="SMART" id="SM00862">
    <property type="entry name" value="Trans_reg_C"/>
    <property type="match status" value="1"/>
</dbReference>
<dbReference type="CDD" id="cd15831">
    <property type="entry name" value="BTAD"/>
    <property type="match status" value="1"/>
</dbReference>
<dbReference type="GO" id="GO:0000160">
    <property type="term" value="P:phosphorelay signal transduction system"/>
    <property type="evidence" value="ECO:0007669"/>
    <property type="project" value="InterPro"/>
</dbReference>
<name>E3J3Q3_PSEI1</name>
<dbReference type="Pfam" id="PF00486">
    <property type="entry name" value="Trans_reg_C"/>
    <property type="match status" value="1"/>
</dbReference>
<dbReference type="SUPFAM" id="SSF46894">
    <property type="entry name" value="C-terminal effector domain of the bipartite response regulators"/>
    <property type="match status" value="1"/>
</dbReference>
<dbReference type="Proteomes" id="UP000002484">
    <property type="component" value="Chromosome"/>
</dbReference>
<dbReference type="Gene3D" id="1.10.10.10">
    <property type="entry name" value="Winged helix-like DNA-binding domain superfamily/Winged helix DNA-binding domain"/>
    <property type="match status" value="1"/>
</dbReference>
<dbReference type="GO" id="GO:0006355">
    <property type="term" value="P:regulation of DNA-templated transcription"/>
    <property type="evidence" value="ECO:0007669"/>
    <property type="project" value="InterPro"/>
</dbReference>
<comment type="similarity">
    <text evidence="1">Belongs to the AfsR/DnrI/RedD regulatory family.</text>
</comment>
<feature type="domain" description="OmpR/PhoB-type" evidence="6">
    <location>
        <begin position="64"/>
        <end position="169"/>
    </location>
</feature>
<keyword evidence="2" id="KW-0805">Transcription regulation</keyword>
<sequence>MIIRKPQAARRVSRFRMAVVDYNLRYEGCTLGFGRLAGYFPGIFNDPGSGPRVVATSHPVESKSPSLRTVRVTRFEIFGGLTVWHQGRDRTPSPPKVRQMLALLLVQSNRVVHVDTIIDELWDTEPPASAVTTTQTYVYQLRKLIGGAGLVGSSGELLVTQSPGYLLRVDPDQVDETAFRARVARGRGLLAHGRHEEASALLREALAGWVGSPLSNVTRGRLLSAHVVHLEELRIAALMAWVEAQFALGRHRDLIADLRALVTEHPLNEWFHGRLIEALGRAGRRSEALLAYQTLRTTLADELGLDPSAEIQALQRTVLRSA</sequence>
<dbReference type="PANTHER" id="PTHR35807">
    <property type="entry name" value="TRANSCRIPTIONAL REGULATOR REDD-RELATED"/>
    <property type="match status" value="1"/>
</dbReference>
<dbReference type="InterPro" id="IPR005158">
    <property type="entry name" value="BTAD"/>
</dbReference>
<gene>
    <name evidence="7" type="ordered locus">FraEuI1c_1323</name>
</gene>
<dbReference type="AlphaFoldDB" id="E3J3Q3"/>
<evidence type="ECO:0000256" key="3">
    <source>
        <dbReference type="ARBA" id="ARBA00023125"/>
    </source>
</evidence>
<dbReference type="InterPro" id="IPR011990">
    <property type="entry name" value="TPR-like_helical_dom_sf"/>
</dbReference>
<dbReference type="InterPro" id="IPR036388">
    <property type="entry name" value="WH-like_DNA-bd_sf"/>
</dbReference>
<dbReference type="SUPFAM" id="SSF48452">
    <property type="entry name" value="TPR-like"/>
    <property type="match status" value="1"/>
</dbReference>